<feature type="domain" description="Biotin carboxylation" evidence="7">
    <location>
        <begin position="19"/>
        <end position="457"/>
    </location>
</feature>
<dbReference type="FunFam" id="3.30.470.20:FF:000025">
    <property type="entry name" value="Propionyl-CoA carboxylase alpha chain, mitochondrial"/>
    <property type="match status" value="1"/>
</dbReference>
<dbReference type="PANTHER" id="PTHR18866">
    <property type="entry name" value="CARBOXYLASE:PYRUVATE/ACETYL-COA/PROPIONYL-COA CARBOXYLASE"/>
    <property type="match status" value="1"/>
</dbReference>
<keyword evidence="1" id="KW-0436">Ligase</keyword>
<dbReference type="InterPro" id="IPR005482">
    <property type="entry name" value="Biotin_COase_C"/>
</dbReference>
<dbReference type="InterPro" id="IPR011054">
    <property type="entry name" value="Rudment_hybrid_motif"/>
</dbReference>
<dbReference type="Pfam" id="PF02785">
    <property type="entry name" value="Biotin_carb_C"/>
    <property type="match status" value="1"/>
</dbReference>
<dbReference type="InterPro" id="IPR005479">
    <property type="entry name" value="CPAse_ATP-bd"/>
</dbReference>
<sequence>DGCLQGGLVSADVSCPPQTFQKLLIANRGEIACRVIKTCKRMGIQTVAVHSDVDSNVHVKMADEAVCVGPAPTSLSYLNMDAILNAVRMTGAQAVHPGYGFLSENKEFAKRLAAEDVTFIGPDTHAIQAMGDKIESKLIAKAAKELQPFSRSPGLAVWVAVWVHTAMGHRCIPGGNWSSDGASVLLREGFRFSSQEAASSFGDDRLLIEKYIDRPRHIEIQVLADKHGNALWLNERECSIQRRNQKVVEEAPSTFLDPTTRRAMGEQAVQLAKAVQYSSAGTVEFLVDAQKNFYFLEMNTRLQVEHPITECITGLDLVEQMIRVAKGYRLQHKQEDIPINGWAIESRVYAEDPFKSFGLPSIGRLSQYQEPLDLSNVRVDSGIEEGSDISIYYDPMISKLVTFGATRAEALARMEESLDRYVIRGVTHNIPLLREIITHPLFISGDISTNFLPEVYPEGFKGHQLEAERRRELLASAAALHVAAQLRSQSILGNHR</sequence>
<dbReference type="InterPro" id="IPR050856">
    <property type="entry name" value="Biotin_carboxylase_complex"/>
</dbReference>
<evidence type="ECO:0000256" key="3">
    <source>
        <dbReference type="ARBA" id="ARBA00022840"/>
    </source>
</evidence>
<dbReference type="InterPro" id="IPR016185">
    <property type="entry name" value="PreATP-grasp_dom_sf"/>
</dbReference>
<evidence type="ECO:0000313" key="9">
    <source>
        <dbReference type="Proteomes" id="UP000694383"/>
    </source>
</evidence>
<dbReference type="SUPFAM" id="SSF52440">
    <property type="entry name" value="PreATP-grasp domain"/>
    <property type="match status" value="1"/>
</dbReference>
<dbReference type="Gene3D" id="3.40.50.20">
    <property type="match status" value="1"/>
</dbReference>
<dbReference type="Pfam" id="PF02786">
    <property type="entry name" value="CPSase_L_D2"/>
    <property type="match status" value="1"/>
</dbReference>
<evidence type="ECO:0000256" key="5">
    <source>
        <dbReference type="PROSITE-ProRule" id="PRU00409"/>
    </source>
</evidence>
<dbReference type="SMART" id="SM00878">
    <property type="entry name" value="Biotin_carb_C"/>
    <property type="match status" value="1"/>
</dbReference>
<protein>
    <submittedName>
        <fullName evidence="8">Propionyl-CoA carboxylase subunit alpha</fullName>
    </submittedName>
</protein>
<dbReference type="SUPFAM" id="SSF51246">
    <property type="entry name" value="Rudiment single hybrid motif"/>
    <property type="match status" value="1"/>
</dbReference>
<dbReference type="FunFam" id="3.40.50.20:FF:000010">
    <property type="entry name" value="Propionyl-CoA carboxylase subunit alpha"/>
    <property type="match status" value="1"/>
</dbReference>
<evidence type="ECO:0000259" key="6">
    <source>
        <dbReference type="PROSITE" id="PS50975"/>
    </source>
</evidence>
<dbReference type="GO" id="GO:0004658">
    <property type="term" value="F:propionyl-CoA carboxylase activity"/>
    <property type="evidence" value="ECO:0007669"/>
    <property type="project" value="TreeGrafter"/>
</dbReference>
<dbReference type="InterPro" id="IPR011764">
    <property type="entry name" value="Biotin_carboxylation_dom"/>
</dbReference>
<dbReference type="InterPro" id="IPR011761">
    <property type="entry name" value="ATP-grasp"/>
</dbReference>
<dbReference type="GO" id="GO:0005524">
    <property type="term" value="F:ATP binding"/>
    <property type="evidence" value="ECO:0007669"/>
    <property type="project" value="UniProtKB-UniRule"/>
</dbReference>
<keyword evidence="2 5" id="KW-0547">Nucleotide-binding</keyword>
<keyword evidence="3 5" id="KW-0067">ATP-binding</keyword>
<accession>A0A8C7XT59</accession>
<feature type="domain" description="ATP-grasp" evidence="6">
    <location>
        <begin position="124"/>
        <end position="326"/>
    </location>
</feature>
<keyword evidence="4" id="KW-0092">Biotin</keyword>
<evidence type="ECO:0000313" key="8">
    <source>
        <dbReference type="Ensembl" id="ENSOSIP00000017134.1"/>
    </source>
</evidence>
<reference evidence="8" key="1">
    <citation type="submission" date="2025-08" db="UniProtKB">
        <authorList>
            <consortium name="Ensembl"/>
        </authorList>
    </citation>
    <scope>IDENTIFICATION</scope>
</reference>
<name>A0A8C7XT59_9TELE</name>
<dbReference type="PROSITE" id="PS50979">
    <property type="entry name" value="BC"/>
    <property type="match status" value="1"/>
</dbReference>
<dbReference type="GeneTree" id="ENSGT00940000156083"/>
<evidence type="ECO:0000256" key="4">
    <source>
        <dbReference type="ARBA" id="ARBA00023267"/>
    </source>
</evidence>
<dbReference type="PANTHER" id="PTHR18866:SF33">
    <property type="entry name" value="METHYLCROTONOYL-COA CARBOXYLASE SUBUNIT ALPHA, MITOCHONDRIAL-RELATED"/>
    <property type="match status" value="1"/>
</dbReference>
<reference evidence="8" key="2">
    <citation type="submission" date="2025-09" db="UniProtKB">
        <authorList>
            <consortium name="Ensembl"/>
        </authorList>
    </citation>
    <scope>IDENTIFICATION</scope>
</reference>
<dbReference type="SUPFAM" id="SSF56059">
    <property type="entry name" value="Glutathione synthetase ATP-binding domain-like"/>
    <property type="match status" value="1"/>
</dbReference>
<dbReference type="InterPro" id="IPR005481">
    <property type="entry name" value="BC-like_N"/>
</dbReference>
<dbReference type="Pfam" id="PF00289">
    <property type="entry name" value="Biotin_carb_N"/>
    <property type="match status" value="1"/>
</dbReference>
<proteinExistence type="predicted"/>
<dbReference type="Ensembl" id="ENSOSIT00000018106.1">
    <property type="protein sequence ID" value="ENSOSIP00000017134.1"/>
    <property type="gene ID" value="ENSOSIG00000009007.1"/>
</dbReference>
<evidence type="ECO:0000259" key="7">
    <source>
        <dbReference type="PROSITE" id="PS50979"/>
    </source>
</evidence>
<dbReference type="GO" id="GO:0046872">
    <property type="term" value="F:metal ion binding"/>
    <property type="evidence" value="ECO:0007669"/>
    <property type="project" value="InterPro"/>
</dbReference>
<keyword evidence="9" id="KW-1185">Reference proteome</keyword>
<dbReference type="Proteomes" id="UP000694383">
    <property type="component" value="Unplaced"/>
</dbReference>
<dbReference type="AlphaFoldDB" id="A0A8C7XT59"/>
<evidence type="ECO:0000256" key="1">
    <source>
        <dbReference type="ARBA" id="ARBA00022598"/>
    </source>
</evidence>
<dbReference type="PROSITE" id="PS50975">
    <property type="entry name" value="ATP_GRASP"/>
    <property type="match status" value="1"/>
</dbReference>
<dbReference type="PROSITE" id="PS00867">
    <property type="entry name" value="CPSASE_2"/>
    <property type="match status" value="1"/>
</dbReference>
<evidence type="ECO:0000256" key="2">
    <source>
        <dbReference type="ARBA" id="ARBA00022741"/>
    </source>
</evidence>
<organism evidence="8 9">
    <name type="scientific">Oryzias sinensis</name>
    <name type="common">Chinese medaka</name>
    <dbReference type="NCBI Taxonomy" id="183150"/>
    <lineage>
        <taxon>Eukaryota</taxon>
        <taxon>Metazoa</taxon>
        <taxon>Chordata</taxon>
        <taxon>Craniata</taxon>
        <taxon>Vertebrata</taxon>
        <taxon>Euteleostomi</taxon>
        <taxon>Actinopterygii</taxon>
        <taxon>Neopterygii</taxon>
        <taxon>Teleostei</taxon>
        <taxon>Neoteleostei</taxon>
        <taxon>Acanthomorphata</taxon>
        <taxon>Ovalentaria</taxon>
        <taxon>Atherinomorphae</taxon>
        <taxon>Beloniformes</taxon>
        <taxon>Adrianichthyidae</taxon>
        <taxon>Oryziinae</taxon>
        <taxon>Oryzias</taxon>
    </lineage>
</organism>
<dbReference type="GO" id="GO:0005739">
    <property type="term" value="C:mitochondrion"/>
    <property type="evidence" value="ECO:0007669"/>
    <property type="project" value="TreeGrafter"/>
</dbReference>
<dbReference type="Gene3D" id="3.30.470.20">
    <property type="entry name" value="ATP-grasp fold, B domain"/>
    <property type="match status" value="1"/>
</dbReference>